<dbReference type="EMBL" id="JAQNDK010000004">
    <property type="protein sequence ID" value="MDC0682554.1"/>
    <property type="molecule type" value="Genomic_DNA"/>
</dbReference>
<accession>A0ABT5C805</accession>
<protein>
    <submittedName>
        <fullName evidence="1">Uncharacterized protein</fullName>
    </submittedName>
</protein>
<organism evidence="1 2">
    <name type="scientific">Sorangium atrum</name>
    <dbReference type="NCBI Taxonomy" id="2995308"/>
    <lineage>
        <taxon>Bacteria</taxon>
        <taxon>Pseudomonadati</taxon>
        <taxon>Myxococcota</taxon>
        <taxon>Polyangia</taxon>
        <taxon>Polyangiales</taxon>
        <taxon>Polyangiaceae</taxon>
        <taxon>Sorangium</taxon>
    </lineage>
</organism>
<evidence type="ECO:0000313" key="1">
    <source>
        <dbReference type="EMBL" id="MDC0682554.1"/>
    </source>
</evidence>
<evidence type="ECO:0000313" key="2">
    <source>
        <dbReference type="Proteomes" id="UP001217485"/>
    </source>
</evidence>
<dbReference type="InterPro" id="IPR011051">
    <property type="entry name" value="RmlC_Cupin_sf"/>
</dbReference>
<dbReference type="RefSeq" id="WP_272100570.1">
    <property type="nucleotide sequence ID" value="NZ_JAQNDK010000004.1"/>
</dbReference>
<proteinExistence type="predicted"/>
<sequence>MRVVNTADILAIEPLKADERTLLGLFKDIRKHSELSAYLPEACRLSLRWIRLLEGQPLKPRSLPGKGMLVITEGSGEVIGGSRRGVRAGDVVMVPPGGLQGLVGGAPDGLSALSVHFEEFDESEARWETPCLCAALGREDSAEEVAPDRAVSPVDLLVEENEVHAREFAGSPLMQLIRSERALRDDVKRRMLGALQIWSNAFQKVLCARVVFESHPGAIAIAERHLADEVGHNRRLSRMHDPRSSPSWDRGIAAASSWFIERMGSASTEERTVLVHFVIERCADVLLTAAQQIFPDSDYFATHAEVDAEHFKLGHSLLKGFPGLDLGPLRGALTEGWQMMNLICQRISDIAAGDGDAATEMPAGGASPGELARDPRRELTAVLDGLYGGVM</sequence>
<reference evidence="1 2" key="1">
    <citation type="submission" date="2023-01" db="EMBL/GenBank/DDBJ databases">
        <title>Minimal conservation of predation-associated metabolite biosynthetic gene clusters underscores biosynthetic potential of Myxococcota including descriptions for ten novel species: Archangium lansinium sp. nov., Myxococcus landrumus sp. nov., Nannocystis bai.</title>
        <authorList>
            <person name="Ahearne A."/>
            <person name="Stevens C."/>
            <person name="Dowd S."/>
        </authorList>
    </citation>
    <scope>NUCLEOTIDE SEQUENCE [LARGE SCALE GENOMIC DNA]</scope>
    <source>
        <strain evidence="1 2">WIWO2</strain>
    </source>
</reference>
<name>A0ABT5C805_9BACT</name>
<dbReference type="SUPFAM" id="SSF51182">
    <property type="entry name" value="RmlC-like cupins"/>
    <property type="match status" value="1"/>
</dbReference>
<comment type="caution">
    <text evidence="1">The sequence shown here is derived from an EMBL/GenBank/DDBJ whole genome shotgun (WGS) entry which is preliminary data.</text>
</comment>
<dbReference type="Proteomes" id="UP001217485">
    <property type="component" value="Unassembled WGS sequence"/>
</dbReference>
<gene>
    <name evidence="1" type="ORF">POL72_32805</name>
</gene>
<keyword evidence="2" id="KW-1185">Reference proteome</keyword>